<protein>
    <submittedName>
        <fullName evidence="2">p10</fullName>
    </submittedName>
</protein>
<keyword evidence="1" id="KW-0472">Membrane</keyword>
<dbReference type="RefSeq" id="YP_010840386.1">
    <property type="nucleotide sequence ID" value="NC_078673.1"/>
</dbReference>
<evidence type="ECO:0000313" key="3">
    <source>
        <dbReference type="Proteomes" id="UP000888220"/>
    </source>
</evidence>
<name>A0A890CSE5_9VIRU</name>
<evidence type="ECO:0000256" key="1">
    <source>
        <dbReference type="SAM" id="Phobius"/>
    </source>
</evidence>
<reference evidence="2" key="1">
    <citation type="journal article" date="2021" name="Front. Microbiol.">
        <title>A Virus Infecting Hibiscus rosa-sinensis Represents an Evolutionary Link Between Cileviruses and Higreviruses.</title>
        <authorList>
            <person name="Olmedo-Velarde A."/>
            <person name="Hu J."/>
            <person name="Melzer M.J."/>
        </authorList>
    </citation>
    <scope>NUCLEOTIDE SEQUENCE</scope>
    <source>
        <strain evidence="2">OUGC</strain>
    </source>
</reference>
<dbReference type="KEGG" id="vg:80551294"/>
<dbReference type="Proteomes" id="UP000888220">
    <property type="component" value="Genome"/>
</dbReference>
<feature type="transmembrane region" description="Helical" evidence="1">
    <location>
        <begin position="43"/>
        <end position="69"/>
    </location>
</feature>
<accession>A0A890CSE5</accession>
<keyword evidence="1" id="KW-1133">Transmembrane helix</keyword>
<keyword evidence="3" id="KW-1185">Reference proteome</keyword>
<keyword evidence="1" id="KW-0812">Transmembrane</keyword>
<evidence type="ECO:0000313" key="2">
    <source>
        <dbReference type="EMBL" id="QRG34867.1"/>
    </source>
</evidence>
<organism evidence="2 3">
    <name type="scientific">Hibiscus yellow blotch virus</name>
    <dbReference type="NCBI Taxonomy" id="2809748"/>
    <lineage>
        <taxon>Viruses</taxon>
        <taxon>Riboviria</taxon>
        <taxon>Orthornavirae</taxon>
        <taxon>Kitrinoviricota</taxon>
        <taxon>Alsuviricetes</taxon>
        <taxon>Martellivirales</taxon>
        <taxon>Kitaviridae</taxon>
        <taxon>Cilevirus</taxon>
        <taxon>Cilevirus oahuense</taxon>
    </lineage>
</organism>
<dbReference type="EMBL" id="MT472637">
    <property type="protein sequence ID" value="QRG34867.1"/>
    <property type="molecule type" value="Genomic_RNA"/>
</dbReference>
<dbReference type="GeneID" id="80551294"/>
<sequence length="85" mass="10235">MRDINLLLICLKFLTLFEQLYWTNHCLRHFLRSLSMINTRRRLLYLLIGKLFPLPWDGFIRFMVVHVLFGTVIRRNKTETVGRVG</sequence>
<proteinExistence type="predicted"/>